<dbReference type="Proteomes" id="UP001209854">
    <property type="component" value="Unassembled WGS sequence"/>
</dbReference>
<accession>A0ABT3N421</accession>
<gene>
    <name evidence="1" type="ORF">NX722_27850</name>
</gene>
<dbReference type="EMBL" id="JAPFCC010000001">
    <property type="protein sequence ID" value="MCW7556380.1"/>
    <property type="molecule type" value="Genomic_DNA"/>
</dbReference>
<evidence type="ECO:0000313" key="1">
    <source>
        <dbReference type="EMBL" id="MCW7556380.1"/>
    </source>
</evidence>
<sequence>MASPNQLNFERSLEIGCGYLYSRCSETGRNWTLHVQPPRNFKGPPGDFASLSGSNEQNLDTPNIHRSEFIRNEPGDTLRVVFEGIILNNAFSPKTSDLSAKQELLELLDTYRDKGGFEQLARLILCSLLNFRWLRRNNKTYQFRRQLTFKTHHFKHIFTLPDWLELPNLADIKLSSPDAIQECIEFIATCLYKPNVDRWFKVYAELYTGRGLNIFPSQEMHIDKKNNDADKKHSEGRTFLKGIDPETGRRNIPLLDERHILYALYTFDSSYAEEESLELINVNPSGFVEIEGKHYRDYRLGNCIFNYQERLKSLTKELQEINDPAKIPNKMHYVVGCYTKGGLFGQKNE</sequence>
<comment type="caution">
    <text evidence="1">The sequence shown here is derived from an EMBL/GenBank/DDBJ whole genome shotgun (WGS) entry which is preliminary data.</text>
</comment>
<evidence type="ECO:0000313" key="2">
    <source>
        <dbReference type="Proteomes" id="UP001209854"/>
    </source>
</evidence>
<dbReference type="RefSeq" id="WP_262566068.1">
    <property type="nucleotide sequence ID" value="NZ_JAPFCC010000001.1"/>
</dbReference>
<dbReference type="InterPro" id="IPR013399">
    <property type="entry name" value="CRISPR-assoc_prot_Csy3"/>
</dbReference>
<proteinExistence type="predicted"/>
<protein>
    <submittedName>
        <fullName evidence="1">Type I-F CRISPR-associated protein Cas7f/Csy3</fullName>
    </submittedName>
</protein>
<name>A0ABT3N421_9GAMM</name>
<keyword evidence="2" id="KW-1185">Reference proteome</keyword>
<reference evidence="1 2" key="1">
    <citation type="submission" date="2022-10" db="EMBL/GenBank/DDBJ databases">
        <title>High-quality genome sequences of two octocoral-associated bacteria, Endozoicomonas euniceicola EF212 and Endozoicomonas gorgoniicola PS125.</title>
        <authorList>
            <person name="Chiou Y.-J."/>
            <person name="Chen Y.-H."/>
        </authorList>
    </citation>
    <scope>NUCLEOTIDE SEQUENCE [LARGE SCALE GENOMIC DNA]</scope>
    <source>
        <strain evidence="1 2">PS125</strain>
    </source>
</reference>
<organism evidence="1 2">
    <name type="scientific">Endozoicomonas gorgoniicola</name>
    <dbReference type="NCBI Taxonomy" id="1234144"/>
    <lineage>
        <taxon>Bacteria</taxon>
        <taxon>Pseudomonadati</taxon>
        <taxon>Pseudomonadota</taxon>
        <taxon>Gammaproteobacteria</taxon>
        <taxon>Oceanospirillales</taxon>
        <taxon>Endozoicomonadaceae</taxon>
        <taxon>Endozoicomonas</taxon>
    </lineage>
</organism>
<dbReference type="Pfam" id="PF09615">
    <property type="entry name" value="Cas_Csy3"/>
    <property type="match status" value="1"/>
</dbReference>